<evidence type="ECO:0000313" key="2">
    <source>
        <dbReference type="Proteomes" id="UP000032811"/>
    </source>
</evidence>
<proteinExistence type="predicted"/>
<keyword evidence="2" id="KW-1185">Reference proteome</keyword>
<dbReference type="Proteomes" id="UP000032811">
    <property type="component" value="Chromosome 1"/>
</dbReference>
<name>A0ABM9RN60_PARSO</name>
<dbReference type="RefSeq" id="WP_021124222.1">
    <property type="nucleotide sequence ID" value="NZ_CDNJ01000003.1"/>
</dbReference>
<evidence type="ECO:0000313" key="1">
    <source>
        <dbReference type="EMBL" id="CEJ73484.1"/>
    </source>
</evidence>
<accession>A0ABM9RN60</accession>
<protein>
    <submittedName>
        <fullName evidence="1">Uncharacterized protein</fullName>
    </submittedName>
</protein>
<organism evidence="1 2">
    <name type="scientific">Paraclostridium sordellii</name>
    <name type="common">Clostridium sordellii</name>
    <dbReference type="NCBI Taxonomy" id="1505"/>
    <lineage>
        <taxon>Bacteria</taxon>
        <taxon>Bacillati</taxon>
        <taxon>Bacillota</taxon>
        <taxon>Clostridia</taxon>
        <taxon>Peptostreptococcales</taxon>
        <taxon>Peptostreptococcaceae</taxon>
        <taxon>Paraclostridium</taxon>
    </lineage>
</organism>
<dbReference type="GeneID" id="97539344"/>
<dbReference type="EMBL" id="LN679998">
    <property type="protein sequence ID" value="CEJ73484.1"/>
    <property type="molecule type" value="Genomic_DNA"/>
</dbReference>
<gene>
    <name evidence="1" type="ORF">ATCC9714_13721</name>
</gene>
<sequence length="40" mass="5203">MIKILESKRLVLRNFCEEDLYYLHEYRNNELYKKYQRKVY</sequence>
<reference evidence="1 2" key="1">
    <citation type="submission" date="2014-11" db="EMBL/GenBank/DDBJ databases">
        <authorList>
            <person name="Aslett M.A."/>
            <person name="De Silva N."/>
        </authorList>
    </citation>
    <scope>NUCLEOTIDE SEQUENCE [LARGE SCALE GENOMIC DNA]</scope>
    <source>
        <strain evidence="1 2">ATCC9714</strain>
    </source>
</reference>